<dbReference type="Gene3D" id="1.10.8.10">
    <property type="entry name" value="DNA helicase RuvA subunit, C-terminal domain"/>
    <property type="match status" value="1"/>
</dbReference>
<dbReference type="EMBL" id="CP001720">
    <property type="protein sequence ID" value="ACV63801.1"/>
    <property type="molecule type" value="Genomic_DNA"/>
</dbReference>
<evidence type="ECO:0000313" key="3">
    <source>
        <dbReference type="Proteomes" id="UP000002217"/>
    </source>
</evidence>
<dbReference type="SUPFAM" id="SSF46934">
    <property type="entry name" value="UBA-like"/>
    <property type="match status" value="1"/>
</dbReference>
<dbReference type="RefSeq" id="WP_015758493.1">
    <property type="nucleotide sequence ID" value="NC_013216.1"/>
</dbReference>
<dbReference type="AlphaFoldDB" id="C8W3L5"/>
<dbReference type="STRING" id="485916.Dtox_3049"/>
<dbReference type="KEGG" id="dae:Dtox_3049"/>
<dbReference type="eggNOG" id="COG1308">
    <property type="taxonomic scope" value="Bacteria"/>
</dbReference>
<sequence length="141" mass="15508">MTSELEKIDLLRARTGISYKEAQEALGNVNGDVVEALINIEEKNRRLAEKMQIGGQNAMSKLKSLINKGQDTKIRLIKDEQTVMEIPATLGVLGLIGVIFSSELALLGAVGTMSAVANKYTMEIDYPRADDTEDELMENIH</sequence>
<gene>
    <name evidence="2" type="ordered locus">Dtox_3049</name>
</gene>
<dbReference type="CDD" id="cd14360">
    <property type="entry name" value="UBA_NAC_like_bac"/>
    <property type="match status" value="1"/>
</dbReference>
<organism evidence="2 3">
    <name type="scientific">Desulfofarcimen acetoxidans (strain ATCC 49208 / DSM 771 / KCTC 5769 / VKM B-1644 / 5575)</name>
    <name type="common">Desulfotomaculum acetoxidans</name>
    <dbReference type="NCBI Taxonomy" id="485916"/>
    <lineage>
        <taxon>Bacteria</taxon>
        <taxon>Bacillati</taxon>
        <taxon>Bacillota</taxon>
        <taxon>Clostridia</taxon>
        <taxon>Eubacteriales</taxon>
        <taxon>Peptococcaceae</taxon>
        <taxon>Desulfofarcimen</taxon>
    </lineage>
</organism>
<keyword evidence="3" id="KW-1185">Reference proteome</keyword>
<dbReference type="OrthoDB" id="129626at2"/>
<dbReference type="InterPro" id="IPR025642">
    <property type="entry name" value="DUF4342"/>
</dbReference>
<reference evidence="2 3" key="1">
    <citation type="journal article" date="2009" name="Stand. Genomic Sci.">
        <title>Complete genome sequence of Desulfotomaculum acetoxidans type strain (5575).</title>
        <authorList>
            <person name="Spring S."/>
            <person name="Lapidus A."/>
            <person name="Schroder M."/>
            <person name="Gleim D."/>
            <person name="Sims D."/>
            <person name="Meincke L."/>
            <person name="Glavina Del Rio T."/>
            <person name="Tice H."/>
            <person name="Copeland A."/>
            <person name="Cheng J.F."/>
            <person name="Lucas S."/>
            <person name="Chen F."/>
            <person name="Nolan M."/>
            <person name="Bruce D."/>
            <person name="Goodwin L."/>
            <person name="Pitluck S."/>
            <person name="Ivanova N."/>
            <person name="Mavromatis K."/>
            <person name="Mikhailova N."/>
            <person name="Pati A."/>
            <person name="Chen A."/>
            <person name="Palaniappan K."/>
            <person name="Land M."/>
            <person name="Hauser L."/>
            <person name="Chang Y.J."/>
            <person name="Jeffries C.D."/>
            <person name="Chain P."/>
            <person name="Saunders E."/>
            <person name="Brettin T."/>
            <person name="Detter J.C."/>
            <person name="Goker M."/>
            <person name="Bristow J."/>
            <person name="Eisen J.A."/>
            <person name="Markowitz V."/>
            <person name="Hugenholtz P."/>
            <person name="Kyrpides N.C."/>
            <person name="Klenk H.P."/>
            <person name="Han C."/>
        </authorList>
    </citation>
    <scope>NUCLEOTIDE SEQUENCE [LARGE SCALE GENOMIC DNA]</scope>
    <source>
        <strain evidence="3">ATCC 49208 / DSM 771 / VKM B-1644</strain>
    </source>
</reference>
<dbReference type="Proteomes" id="UP000002217">
    <property type="component" value="Chromosome"/>
</dbReference>
<proteinExistence type="predicted"/>
<protein>
    <recommendedName>
        <fullName evidence="1">DUF4342 domain-containing protein</fullName>
    </recommendedName>
</protein>
<feature type="domain" description="DUF4342" evidence="1">
    <location>
        <begin position="45"/>
        <end position="124"/>
    </location>
</feature>
<evidence type="ECO:0000313" key="2">
    <source>
        <dbReference type="EMBL" id="ACV63801.1"/>
    </source>
</evidence>
<evidence type="ECO:0000259" key="1">
    <source>
        <dbReference type="Pfam" id="PF14242"/>
    </source>
</evidence>
<dbReference type="InterPro" id="IPR009060">
    <property type="entry name" value="UBA-like_sf"/>
</dbReference>
<dbReference type="Pfam" id="PF14242">
    <property type="entry name" value="DUF4342"/>
    <property type="match status" value="1"/>
</dbReference>
<name>C8W3L5_DESAS</name>
<dbReference type="HOGENOM" id="CLU_115782_2_1_9"/>
<accession>C8W3L5</accession>